<feature type="transmembrane region" description="Helical" evidence="5">
    <location>
        <begin position="25"/>
        <end position="50"/>
    </location>
</feature>
<dbReference type="InterPro" id="IPR004254">
    <property type="entry name" value="AdipoR/HlyIII-related"/>
</dbReference>
<dbReference type="PANTHER" id="PTHR20855">
    <property type="entry name" value="ADIPOR/PROGESTIN RECEPTOR-RELATED"/>
    <property type="match status" value="1"/>
</dbReference>
<dbReference type="GO" id="GO:0003677">
    <property type="term" value="F:DNA binding"/>
    <property type="evidence" value="ECO:0007669"/>
    <property type="project" value="UniProtKB-KW"/>
</dbReference>
<evidence type="ECO:0000313" key="7">
    <source>
        <dbReference type="Proteomes" id="UP000646579"/>
    </source>
</evidence>
<comment type="caution">
    <text evidence="6">The sequence shown here is derived from an EMBL/GenBank/DDBJ whole genome shotgun (WGS) entry which is preliminary data.</text>
</comment>
<evidence type="ECO:0000313" key="6">
    <source>
        <dbReference type="EMBL" id="GHA10220.1"/>
    </source>
</evidence>
<feature type="transmembrane region" description="Helical" evidence="5">
    <location>
        <begin position="120"/>
        <end position="141"/>
    </location>
</feature>
<dbReference type="PANTHER" id="PTHR20855:SF3">
    <property type="entry name" value="LD03007P"/>
    <property type="match status" value="1"/>
</dbReference>
<feature type="transmembrane region" description="Helical" evidence="5">
    <location>
        <begin position="148"/>
        <end position="168"/>
    </location>
</feature>
<gene>
    <name evidence="6" type="ORF">GCM10007989_00410</name>
</gene>
<dbReference type="EMBL" id="BMZE01000001">
    <property type="protein sequence ID" value="GHA10220.1"/>
    <property type="molecule type" value="Genomic_DNA"/>
</dbReference>
<organism evidence="6 7">
    <name type="scientific">Devosia pacifica</name>
    <dbReference type="NCBI Taxonomy" id="1335967"/>
    <lineage>
        <taxon>Bacteria</taxon>
        <taxon>Pseudomonadati</taxon>
        <taxon>Pseudomonadota</taxon>
        <taxon>Alphaproteobacteria</taxon>
        <taxon>Hyphomicrobiales</taxon>
        <taxon>Devosiaceae</taxon>
        <taxon>Devosia</taxon>
    </lineage>
</organism>
<keyword evidence="4 5" id="KW-0472">Membrane</keyword>
<dbReference type="Pfam" id="PF03006">
    <property type="entry name" value="HlyIII"/>
    <property type="match status" value="1"/>
</dbReference>
<keyword evidence="3 5" id="KW-1133">Transmembrane helix</keyword>
<keyword evidence="6" id="KW-0238">DNA-binding</keyword>
<feature type="transmembrane region" description="Helical" evidence="5">
    <location>
        <begin position="62"/>
        <end position="82"/>
    </location>
</feature>
<evidence type="ECO:0000256" key="2">
    <source>
        <dbReference type="ARBA" id="ARBA00022692"/>
    </source>
</evidence>
<comment type="subcellular location">
    <subcellularLocation>
        <location evidence="1">Membrane</location>
        <topology evidence="1">Multi-pass membrane protein</topology>
    </subcellularLocation>
</comment>
<dbReference type="Proteomes" id="UP000646579">
    <property type="component" value="Unassembled WGS sequence"/>
</dbReference>
<proteinExistence type="predicted"/>
<dbReference type="RefSeq" id="WP_189422311.1">
    <property type="nucleotide sequence ID" value="NZ_BMZE01000001.1"/>
</dbReference>
<reference evidence="6" key="2">
    <citation type="submission" date="2020-09" db="EMBL/GenBank/DDBJ databases">
        <authorList>
            <person name="Sun Q."/>
            <person name="Kim S."/>
        </authorList>
    </citation>
    <scope>NUCLEOTIDE SEQUENCE</scope>
    <source>
        <strain evidence="6">KCTC 32437</strain>
    </source>
</reference>
<name>A0A918RRC4_9HYPH</name>
<keyword evidence="2 5" id="KW-0812">Transmembrane</keyword>
<feature type="transmembrane region" description="Helical" evidence="5">
    <location>
        <begin position="174"/>
        <end position="195"/>
    </location>
</feature>
<evidence type="ECO:0000256" key="1">
    <source>
        <dbReference type="ARBA" id="ARBA00004141"/>
    </source>
</evidence>
<protein>
    <submittedName>
        <fullName evidence="6">DNA-binding protein</fullName>
    </submittedName>
</protein>
<keyword evidence="7" id="KW-1185">Reference proteome</keyword>
<reference evidence="6" key="1">
    <citation type="journal article" date="2014" name="Int. J. Syst. Evol. Microbiol.">
        <title>Complete genome sequence of Corynebacterium casei LMG S-19264T (=DSM 44701T), isolated from a smear-ripened cheese.</title>
        <authorList>
            <consortium name="US DOE Joint Genome Institute (JGI-PGF)"/>
            <person name="Walter F."/>
            <person name="Albersmeier A."/>
            <person name="Kalinowski J."/>
            <person name="Ruckert C."/>
        </authorList>
    </citation>
    <scope>NUCLEOTIDE SEQUENCE</scope>
    <source>
        <strain evidence="6">KCTC 32437</strain>
    </source>
</reference>
<feature type="transmembrane region" description="Helical" evidence="5">
    <location>
        <begin position="94"/>
        <end position="114"/>
    </location>
</feature>
<dbReference type="AlphaFoldDB" id="A0A918RRC4"/>
<accession>A0A918RRC4</accession>
<feature type="transmembrane region" description="Helical" evidence="5">
    <location>
        <begin position="207"/>
        <end position="226"/>
    </location>
</feature>
<sequence length="229" mass="24941">MTKDSGTVAYSWWSRQQRPFSSGELLADGIVHGVAIAGAMIAGAFLLYLAWRHTAPDQVPALALYVTTLITVLGVSCAYNMWPVSPIKKLLARLDQAAIFLFIAGTYTPFLAVLNQTTTVTVLTAIVWGAALVGMALKLLIPERFGRMAILLYLGIGWSGVAVFKSLAETLPPTTLWLIVAGGIAYSAGIIFHLWEKMKFQNAVWHGFVTVGAGLHLWAVFDFMVINRL</sequence>
<evidence type="ECO:0000256" key="3">
    <source>
        <dbReference type="ARBA" id="ARBA00022989"/>
    </source>
</evidence>
<dbReference type="GO" id="GO:0016020">
    <property type="term" value="C:membrane"/>
    <property type="evidence" value="ECO:0007669"/>
    <property type="project" value="UniProtKB-SubCell"/>
</dbReference>
<evidence type="ECO:0000256" key="4">
    <source>
        <dbReference type="ARBA" id="ARBA00023136"/>
    </source>
</evidence>
<evidence type="ECO:0000256" key="5">
    <source>
        <dbReference type="SAM" id="Phobius"/>
    </source>
</evidence>